<evidence type="ECO:0000259" key="12">
    <source>
        <dbReference type="PROSITE" id="PS50885"/>
    </source>
</evidence>
<dbReference type="GO" id="GO:0005886">
    <property type="term" value="C:plasma membrane"/>
    <property type="evidence" value="ECO:0007669"/>
    <property type="project" value="UniProtKB-SubCell"/>
</dbReference>
<dbReference type="SUPFAM" id="SSF103190">
    <property type="entry name" value="Sensory domain-like"/>
    <property type="match status" value="1"/>
</dbReference>
<feature type="domain" description="HAMP" evidence="12">
    <location>
        <begin position="309"/>
        <end position="361"/>
    </location>
</feature>
<evidence type="ECO:0000256" key="7">
    <source>
        <dbReference type="ARBA" id="ARBA00023224"/>
    </source>
</evidence>
<comment type="subcellular location">
    <subcellularLocation>
        <location evidence="1">Cell membrane</location>
        <topology evidence="1">Multi-pass membrane protein</topology>
    </subcellularLocation>
</comment>
<dbReference type="Pfam" id="PF00015">
    <property type="entry name" value="MCPsignal"/>
    <property type="match status" value="1"/>
</dbReference>
<feature type="domain" description="Methyl-accepting transducer" evidence="11">
    <location>
        <begin position="380"/>
        <end position="637"/>
    </location>
</feature>
<dbReference type="InterPro" id="IPR004089">
    <property type="entry name" value="MCPsignal_dom"/>
</dbReference>
<dbReference type="Pfam" id="PF02743">
    <property type="entry name" value="dCache_1"/>
    <property type="match status" value="1"/>
</dbReference>
<dbReference type="STRING" id="39480.EUAN_04130"/>
<evidence type="ECO:0000256" key="1">
    <source>
        <dbReference type="ARBA" id="ARBA00004651"/>
    </source>
</evidence>
<dbReference type="PROSITE" id="PS50111">
    <property type="entry name" value="CHEMOTAXIS_TRANSDUC_2"/>
    <property type="match status" value="1"/>
</dbReference>
<evidence type="ECO:0000256" key="5">
    <source>
        <dbReference type="ARBA" id="ARBA00022989"/>
    </source>
</evidence>
<keyword evidence="2" id="KW-1003">Cell membrane</keyword>
<organism evidence="13 14">
    <name type="scientific">Andreesenia angusta</name>
    <dbReference type="NCBI Taxonomy" id="39480"/>
    <lineage>
        <taxon>Bacteria</taxon>
        <taxon>Bacillati</taxon>
        <taxon>Bacillota</taxon>
        <taxon>Tissierellia</taxon>
        <taxon>Tissierellales</taxon>
        <taxon>Gottschalkiaceae</taxon>
        <taxon>Andreesenia</taxon>
    </lineage>
</organism>
<reference evidence="13 14" key="1">
    <citation type="submission" date="2016-09" db="EMBL/GenBank/DDBJ databases">
        <title>Genome sequence of Eubacterium angustum.</title>
        <authorList>
            <person name="Poehlein A."/>
            <person name="Daniel R."/>
        </authorList>
    </citation>
    <scope>NUCLEOTIDE SEQUENCE [LARGE SCALE GENOMIC DNA]</scope>
    <source>
        <strain evidence="13 14">DSM 1989</strain>
    </source>
</reference>
<dbReference type="SMART" id="SM00304">
    <property type="entry name" value="HAMP"/>
    <property type="match status" value="2"/>
</dbReference>
<evidence type="ECO:0000313" key="14">
    <source>
        <dbReference type="Proteomes" id="UP000180254"/>
    </source>
</evidence>
<sequence>MRKRSKKISIKAKLLGIMILLVILPSLALGIIASNSSEDSLNGQYEKFGLALGNELTRSLDQYLSYYVEKTEALSEMQAIKDYNLDGSPERREAAISGIKGFLSSFKTQNAVLADLQGNMDIIEKSGKVGNVNVKDQEWFKKVLSEKKTYISDLYEGSGKQLLTVGVPIMRGEELVGVVGVDIPLEDINAEFSSINIGDTGFPILVDRNGVIVGTKMEQEFGTEFVGRESFIDMEEDFKVFRDVYVNPEGESQEQLKFITRLKGADWKLVTIIPTGEIAQDINKMAVTILVAGLVIAALGVVISMLFSNSFIRIIKKLLAGVKQMAEGDFTEKIEIKSNDELGELAESFNVMTEKLSALISDIKSVSKEVSSSSHALAKSAEATNISSDEISRTVEEIAHGASEQASDTERGVSLVTELSMKLEELRSNSENTLASVESINSTNRESTEVVSELRKKTEQNNRSTNQIENEIIELDSDIARVGDILAAIDSIAEQTNLLALNASIEAARAGEAGKGFAVVAEEIRKLAEESKSSSNDIKDIILAVQGKSGETVKAMEEVKAINVEQNGAVDKVGHSFDTISELIEDISIKLEEMGRSIEDMNRDKEAVVSAMENISSVSQETAAASEEVTASVEQQSLANDEVSRAADSLNELSEKLIEEMDIFKIRE</sequence>
<evidence type="ECO:0000256" key="10">
    <source>
        <dbReference type="SAM" id="Phobius"/>
    </source>
</evidence>
<dbReference type="GO" id="GO:0006935">
    <property type="term" value="P:chemotaxis"/>
    <property type="evidence" value="ECO:0007669"/>
    <property type="project" value="UniProtKB-KW"/>
</dbReference>
<comment type="caution">
    <text evidence="13">The sequence shown here is derived from an EMBL/GenBank/DDBJ whole genome shotgun (WGS) entry which is preliminary data.</text>
</comment>
<dbReference type="Gene3D" id="3.30.450.20">
    <property type="entry name" value="PAS domain"/>
    <property type="match status" value="2"/>
</dbReference>
<dbReference type="Pfam" id="PF00672">
    <property type="entry name" value="HAMP"/>
    <property type="match status" value="1"/>
</dbReference>
<dbReference type="SMART" id="SM00283">
    <property type="entry name" value="MA"/>
    <property type="match status" value="1"/>
</dbReference>
<dbReference type="InterPro" id="IPR033479">
    <property type="entry name" value="dCache_1"/>
</dbReference>
<dbReference type="RefSeq" id="WP_071061113.1">
    <property type="nucleotide sequence ID" value="NZ_MKIE01000001.1"/>
</dbReference>
<evidence type="ECO:0000313" key="13">
    <source>
        <dbReference type="EMBL" id="OHW63549.1"/>
    </source>
</evidence>
<keyword evidence="14" id="KW-1185">Reference proteome</keyword>
<dbReference type="Proteomes" id="UP000180254">
    <property type="component" value="Unassembled WGS sequence"/>
</dbReference>
<dbReference type="GO" id="GO:0007165">
    <property type="term" value="P:signal transduction"/>
    <property type="evidence" value="ECO:0007669"/>
    <property type="project" value="UniProtKB-KW"/>
</dbReference>
<dbReference type="CDD" id="cd06225">
    <property type="entry name" value="HAMP"/>
    <property type="match status" value="1"/>
</dbReference>
<feature type="transmembrane region" description="Helical" evidence="10">
    <location>
        <begin position="285"/>
        <end position="307"/>
    </location>
</feature>
<keyword evidence="4 10" id="KW-0812">Transmembrane</keyword>
<evidence type="ECO:0000256" key="9">
    <source>
        <dbReference type="PROSITE-ProRule" id="PRU00284"/>
    </source>
</evidence>
<dbReference type="OrthoDB" id="1705620at2"/>
<name>A0A1S1VCN6_9FIRM</name>
<dbReference type="PROSITE" id="PS50885">
    <property type="entry name" value="HAMP"/>
    <property type="match status" value="1"/>
</dbReference>
<evidence type="ECO:0000256" key="6">
    <source>
        <dbReference type="ARBA" id="ARBA00023136"/>
    </source>
</evidence>
<keyword evidence="3" id="KW-0145">Chemotaxis</keyword>
<dbReference type="PANTHER" id="PTHR32089">
    <property type="entry name" value="METHYL-ACCEPTING CHEMOTAXIS PROTEIN MCPB"/>
    <property type="match status" value="1"/>
</dbReference>
<dbReference type="CDD" id="cd12913">
    <property type="entry name" value="PDC1_MCP_like"/>
    <property type="match status" value="1"/>
</dbReference>
<evidence type="ECO:0000256" key="3">
    <source>
        <dbReference type="ARBA" id="ARBA00022500"/>
    </source>
</evidence>
<dbReference type="Gene3D" id="6.10.340.10">
    <property type="match status" value="1"/>
</dbReference>
<proteinExistence type="inferred from homology"/>
<evidence type="ECO:0000256" key="4">
    <source>
        <dbReference type="ARBA" id="ARBA00022692"/>
    </source>
</evidence>
<keyword evidence="5 10" id="KW-1133">Transmembrane helix</keyword>
<keyword evidence="6 10" id="KW-0472">Membrane</keyword>
<dbReference type="CDD" id="cd11386">
    <property type="entry name" value="MCP_signal"/>
    <property type="match status" value="1"/>
</dbReference>
<dbReference type="SUPFAM" id="SSF58104">
    <property type="entry name" value="Methyl-accepting chemotaxis protein (MCP) signaling domain"/>
    <property type="match status" value="1"/>
</dbReference>
<keyword evidence="7 9" id="KW-0807">Transducer</keyword>
<dbReference type="InterPro" id="IPR029151">
    <property type="entry name" value="Sensor-like_sf"/>
</dbReference>
<dbReference type="Gene3D" id="1.10.287.950">
    <property type="entry name" value="Methyl-accepting chemotaxis protein"/>
    <property type="match status" value="1"/>
</dbReference>
<dbReference type="EMBL" id="MKIE01000001">
    <property type="protein sequence ID" value="OHW63549.1"/>
    <property type="molecule type" value="Genomic_DNA"/>
</dbReference>
<gene>
    <name evidence="13" type="primary">mcpA_1</name>
    <name evidence="13" type="ORF">EUAN_04130</name>
</gene>
<dbReference type="PANTHER" id="PTHR32089:SF112">
    <property type="entry name" value="LYSOZYME-LIKE PROTEIN-RELATED"/>
    <property type="match status" value="1"/>
</dbReference>
<dbReference type="AlphaFoldDB" id="A0A1S1VCN6"/>
<protein>
    <submittedName>
        <fullName evidence="13">Methyl-accepting chemotaxis protein McpA</fullName>
    </submittedName>
</protein>
<evidence type="ECO:0000259" key="11">
    <source>
        <dbReference type="PROSITE" id="PS50111"/>
    </source>
</evidence>
<accession>A0A1S1VCN6</accession>
<evidence type="ECO:0000256" key="2">
    <source>
        <dbReference type="ARBA" id="ARBA00022475"/>
    </source>
</evidence>
<dbReference type="InterPro" id="IPR003660">
    <property type="entry name" value="HAMP_dom"/>
</dbReference>
<comment type="similarity">
    <text evidence="8">Belongs to the methyl-accepting chemotaxis (MCP) protein family.</text>
</comment>
<evidence type="ECO:0000256" key="8">
    <source>
        <dbReference type="ARBA" id="ARBA00029447"/>
    </source>
</evidence>